<evidence type="ECO:0000256" key="1">
    <source>
        <dbReference type="SAM" id="MobiDB-lite"/>
    </source>
</evidence>
<organism evidence="2 3">
    <name type="scientific">Rhynchophorus ferrugineus</name>
    <name type="common">Red palm weevil</name>
    <name type="synonym">Curculio ferrugineus</name>
    <dbReference type="NCBI Taxonomy" id="354439"/>
    <lineage>
        <taxon>Eukaryota</taxon>
        <taxon>Metazoa</taxon>
        <taxon>Ecdysozoa</taxon>
        <taxon>Arthropoda</taxon>
        <taxon>Hexapoda</taxon>
        <taxon>Insecta</taxon>
        <taxon>Pterygota</taxon>
        <taxon>Neoptera</taxon>
        <taxon>Endopterygota</taxon>
        <taxon>Coleoptera</taxon>
        <taxon>Polyphaga</taxon>
        <taxon>Cucujiformia</taxon>
        <taxon>Curculionidae</taxon>
        <taxon>Dryophthorinae</taxon>
        <taxon>Rhynchophorus</taxon>
    </lineage>
</organism>
<comment type="caution">
    <text evidence="2">The sequence shown here is derived from an EMBL/GenBank/DDBJ whole genome shotgun (WGS) entry which is preliminary data.</text>
</comment>
<evidence type="ECO:0000313" key="2">
    <source>
        <dbReference type="EMBL" id="KAF7270016.1"/>
    </source>
</evidence>
<reference evidence="2" key="1">
    <citation type="submission" date="2020-08" db="EMBL/GenBank/DDBJ databases">
        <title>Genome sequencing and assembly of the red palm weevil Rhynchophorus ferrugineus.</title>
        <authorList>
            <person name="Dias G.B."/>
            <person name="Bergman C.M."/>
            <person name="Manee M."/>
        </authorList>
    </citation>
    <scope>NUCLEOTIDE SEQUENCE</scope>
    <source>
        <strain evidence="2">AA-2017</strain>
        <tissue evidence="2">Whole larva</tissue>
    </source>
</reference>
<proteinExistence type="predicted"/>
<evidence type="ECO:0000313" key="3">
    <source>
        <dbReference type="Proteomes" id="UP000625711"/>
    </source>
</evidence>
<accession>A0A834M6M3</accession>
<sequence>MEATRIDIRSSRAITCDRKPSGAHITRYKSSHLLPGHFTDNATADRYITATLFINADDKSPGVPSTTSPTPPRPHPAGIT</sequence>
<dbReference type="AlphaFoldDB" id="A0A834M6M3"/>
<dbReference type="EMBL" id="JAACXV010014147">
    <property type="protein sequence ID" value="KAF7270016.1"/>
    <property type="molecule type" value="Genomic_DNA"/>
</dbReference>
<protein>
    <submittedName>
        <fullName evidence="2">Uncharacterized protein</fullName>
    </submittedName>
</protein>
<gene>
    <name evidence="2" type="ORF">GWI33_016983</name>
</gene>
<feature type="region of interest" description="Disordered" evidence="1">
    <location>
        <begin position="57"/>
        <end position="80"/>
    </location>
</feature>
<dbReference type="Proteomes" id="UP000625711">
    <property type="component" value="Unassembled WGS sequence"/>
</dbReference>
<keyword evidence="3" id="KW-1185">Reference proteome</keyword>
<feature type="compositionally biased region" description="Pro residues" evidence="1">
    <location>
        <begin position="69"/>
        <end position="80"/>
    </location>
</feature>
<name>A0A834M6M3_RHYFE</name>